<feature type="transmembrane region" description="Helical" evidence="5">
    <location>
        <begin position="408"/>
        <end position="430"/>
    </location>
</feature>
<reference evidence="6" key="1">
    <citation type="submission" date="2022-08" db="EMBL/GenBank/DDBJ databases">
        <authorList>
            <person name="Gutierrez-Valencia J."/>
        </authorList>
    </citation>
    <scope>NUCLEOTIDE SEQUENCE</scope>
</reference>
<evidence type="ECO:0000313" key="6">
    <source>
        <dbReference type="EMBL" id="CAI0556671.1"/>
    </source>
</evidence>
<evidence type="ECO:0000256" key="2">
    <source>
        <dbReference type="ARBA" id="ARBA00022692"/>
    </source>
</evidence>
<accession>A0AAV0RHY1</accession>
<keyword evidence="2 5" id="KW-0812">Transmembrane</keyword>
<dbReference type="Pfam" id="PF06423">
    <property type="entry name" value="GWT1"/>
    <property type="match status" value="1"/>
</dbReference>
<feature type="transmembrane region" description="Helical" evidence="5">
    <location>
        <begin position="305"/>
        <end position="324"/>
    </location>
</feature>
<dbReference type="PIRSF" id="PIRSF017321">
    <property type="entry name" value="GWT1"/>
    <property type="match status" value="1"/>
</dbReference>
<proteinExistence type="predicted"/>
<evidence type="ECO:0000256" key="5">
    <source>
        <dbReference type="SAM" id="Phobius"/>
    </source>
</evidence>
<feature type="transmembrane region" description="Helical" evidence="5">
    <location>
        <begin position="100"/>
        <end position="119"/>
    </location>
</feature>
<feature type="transmembrane region" description="Helical" evidence="5">
    <location>
        <begin position="369"/>
        <end position="388"/>
    </location>
</feature>
<feature type="transmembrane region" description="Helical" evidence="5">
    <location>
        <begin position="336"/>
        <end position="357"/>
    </location>
</feature>
<dbReference type="GO" id="GO:0032216">
    <property type="term" value="F:glucosaminyl-phosphatidylinositol O-acyltransferase activity"/>
    <property type="evidence" value="ECO:0007669"/>
    <property type="project" value="TreeGrafter"/>
</dbReference>
<dbReference type="PANTHER" id="PTHR20661:SF0">
    <property type="entry name" value="PHOSPHATIDYLINOSITOL-GLYCAN BIOSYNTHESIS CLASS W PROTEIN"/>
    <property type="match status" value="1"/>
</dbReference>
<organism evidence="6 7">
    <name type="scientific">Linum tenue</name>
    <dbReference type="NCBI Taxonomy" id="586396"/>
    <lineage>
        <taxon>Eukaryota</taxon>
        <taxon>Viridiplantae</taxon>
        <taxon>Streptophyta</taxon>
        <taxon>Embryophyta</taxon>
        <taxon>Tracheophyta</taxon>
        <taxon>Spermatophyta</taxon>
        <taxon>Magnoliopsida</taxon>
        <taxon>eudicotyledons</taxon>
        <taxon>Gunneridae</taxon>
        <taxon>Pentapetalae</taxon>
        <taxon>rosids</taxon>
        <taxon>fabids</taxon>
        <taxon>Malpighiales</taxon>
        <taxon>Linaceae</taxon>
        <taxon>Linum</taxon>
    </lineage>
</organism>
<feature type="transmembrane region" description="Helical" evidence="5">
    <location>
        <begin position="241"/>
        <end position="257"/>
    </location>
</feature>
<comment type="caution">
    <text evidence="6">The sequence shown here is derived from an EMBL/GenBank/DDBJ whole genome shotgun (WGS) entry which is preliminary data.</text>
</comment>
<dbReference type="GO" id="GO:0006506">
    <property type="term" value="P:GPI anchor biosynthetic process"/>
    <property type="evidence" value="ECO:0007669"/>
    <property type="project" value="InterPro"/>
</dbReference>
<feature type="transmembrane region" description="Helical" evidence="5">
    <location>
        <begin position="22"/>
        <end position="43"/>
    </location>
</feature>
<protein>
    <recommendedName>
        <fullName evidence="8">GPI-anchored wall transfer protein</fullName>
    </recommendedName>
</protein>
<dbReference type="AlphaFoldDB" id="A0AAV0RHY1"/>
<dbReference type="PANTHER" id="PTHR20661">
    <property type="entry name" value="PHOSPHATIDYLINOSITOL-GLYCAN BIOSYNTHESIS CLASS W PROTEIN"/>
    <property type="match status" value="1"/>
</dbReference>
<name>A0AAV0RHY1_9ROSI</name>
<dbReference type="InterPro" id="IPR009447">
    <property type="entry name" value="PIGW/GWT1"/>
</dbReference>
<evidence type="ECO:0008006" key="8">
    <source>
        <dbReference type="Google" id="ProtNLM"/>
    </source>
</evidence>
<keyword evidence="3 5" id="KW-1133">Transmembrane helix</keyword>
<evidence type="ECO:0000313" key="7">
    <source>
        <dbReference type="Proteomes" id="UP001154282"/>
    </source>
</evidence>
<gene>
    <name evidence="6" type="ORF">LITE_LOCUS48052</name>
</gene>
<evidence type="ECO:0000256" key="4">
    <source>
        <dbReference type="ARBA" id="ARBA00023136"/>
    </source>
</evidence>
<sequence length="464" mass="51490">MDPVSNSFNPHKLLKEQFVSNLNGSSMLEIASLSTIVPALFLLRRAFCFSYKSDELPDAAKKDDDAVAKSRNLGAYLAVVSLDFLFLIVPTLLVLTVSSLFYALMLLSWTQIVLLLNLFRLASFASNSGSASQLRTNILSYRVNVMIVTCLCILAVDFTIFPRRYAKTETYGTSLMDLGVGSFIVTNSLVSRQARGISSMSWKAAFKSSSPLLVLGFGRLLSTRSVDYQVHVAEYGVHWNFFFTLAAVTILTSIIKIPPKYSGLFGLSLLVGYQWWSVNGLNLYLLSNERGTDLLSQNKEGLFSILGYWGIYLLGVQLGYHLFFGDHKPELKSKKWATIKVSCLSIIFWLTTVVLDSHVERASRRMCNLAYATLVLAQNLQVLAILMLSDCIGVSSISTLEEAINRNLLGTFLVANVLTGLTNMLVDTIFSTPLSALSILVTYAYLLSIITGIADFYGMRIKFW</sequence>
<feature type="transmembrane region" description="Helical" evidence="5">
    <location>
        <begin position="139"/>
        <end position="161"/>
    </location>
</feature>
<dbReference type="GO" id="GO:0016020">
    <property type="term" value="C:membrane"/>
    <property type="evidence" value="ECO:0007669"/>
    <property type="project" value="UniProtKB-SubCell"/>
</dbReference>
<comment type="subcellular location">
    <subcellularLocation>
        <location evidence="1">Membrane</location>
        <topology evidence="1">Multi-pass membrane protein</topology>
    </subcellularLocation>
</comment>
<dbReference type="GO" id="GO:0072659">
    <property type="term" value="P:protein localization to plasma membrane"/>
    <property type="evidence" value="ECO:0007669"/>
    <property type="project" value="TreeGrafter"/>
</dbReference>
<dbReference type="EMBL" id="CAMGYJ010000011">
    <property type="protein sequence ID" value="CAI0556671.1"/>
    <property type="molecule type" value="Genomic_DNA"/>
</dbReference>
<evidence type="ECO:0000256" key="3">
    <source>
        <dbReference type="ARBA" id="ARBA00022989"/>
    </source>
</evidence>
<keyword evidence="4 5" id="KW-0472">Membrane</keyword>
<dbReference type="GO" id="GO:0005783">
    <property type="term" value="C:endoplasmic reticulum"/>
    <property type="evidence" value="ECO:0007669"/>
    <property type="project" value="TreeGrafter"/>
</dbReference>
<evidence type="ECO:0000256" key="1">
    <source>
        <dbReference type="ARBA" id="ARBA00004141"/>
    </source>
</evidence>
<dbReference type="Proteomes" id="UP001154282">
    <property type="component" value="Unassembled WGS sequence"/>
</dbReference>
<feature type="transmembrane region" description="Helical" evidence="5">
    <location>
        <begin position="436"/>
        <end position="458"/>
    </location>
</feature>
<feature type="transmembrane region" description="Helical" evidence="5">
    <location>
        <begin position="264"/>
        <end position="285"/>
    </location>
</feature>
<feature type="transmembrane region" description="Helical" evidence="5">
    <location>
        <begin position="73"/>
        <end position="94"/>
    </location>
</feature>
<keyword evidence="7" id="KW-1185">Reference proteome</keyword>